<dbReference type="Proteomes" id="UP000008281">
    <property type="component" value="Unassembled WGS sequence"/>
</dbReference>
<protein>
    <recommendedName>
        <fullName evidence="2">protein-tyrosine-phosphatase</fullName>
        <ecNumber evidence="2">3.1.3.48</ecNumber>
    </recommendedName>
</protein>
<feature type="domain" description="Tyrosine-protein phosphatase" evidence="14">
    <location>
        <begin position="1199"/>
        <end position="1467"/>
    </location>
</feature>
<dbReference type="FunFam" id="3.90.190.10:FF:000092">
    <property type="entry name" value="Tyrosine-protein phosphatase 69D"/>
    <property type="match status" value="1"/>
</dbReference>
<dbReference type="InParanoid" id="E3M4M7"/>
<evidence type="ECO:0000259" key="14">
    <source>
        <dbReference type="PROSITE" id="PS50055"/>
    </source>
</evidence>
<evidence type="ECO:0000256" key="2">
    <source>
        <dbReference type="ARBA" id="ARBA00013064"/>
    </source>
</evidence>
<sequence>MQINRWIWWTTVILLYLRTELLEAADSSKENTADLSSEEKEKKSDGIDKWNSTKIEPSKPKNAKELGIHPCESNQDCVYGGVCHRGKDGHGICLCPRSCPAITPKRCGFRSTSPCLVMDSEYRSKYDVKEPTCYLNECLCPPQFDTVHVTANQKPLKLNSTLLPTKCDKRKFSMNWDSFQNLFPGDLAVVSRAHPSLSVFKAMDVTLFCCVNVDPEGFIDVANVFFIQNGTIIREPTSHPFATRNGQPRRVHEKQSCWELEIKNAQVSDSGIYMCRVTTASPELDVTDTMIFEVKEHPRRTHSYWYKRPKKVMSASSSLKDSDDDDDLTLPTKPSHLPPRQIQKLAVNASEREAVVTWESDGEDMAIDLRLVRRTDSRGAVVYSKDNVTAPVVIKDLRAATPYTLFVSGKDGLVPFEFTEHFSTKQKRPFPPKEEDVRVLNSGTSLSCEVEWKSPAETNGRIVKYFVSVRGAMRKSDGTLTPDDFPSAEDVDKRCANWDEDESKASQNSVNPIDFSNDFYSCKFGPLKPNRNYSVTVWAENSAGRSLPALFKKNCVTNFAQPDLVEAPQTRLTSNMSTFELAFSRPPDDMNGPISCYYIAIVPLPTNVSLDLLPNSDEIVMDSFSKVFTNNLHASAAEKKRFFAYVAESYTELPIETTIGDGIGVTGLKACNVQYLSRYSAEDLALRTGLKYTGFLIVRVDKEEELNRKDARPGAGPNILRNLMDKSAPTISRTHTSTSSTRHLRQLHLSGPAYGYSDYFKPVLLDEDGPSTGLGIFVKVFLPLLLFIIVAAGVTLILLHRKSPMLTTWCPFFSKMVSKDAVERTLLKQTFGAIPVEDLPTEFVLRHRDSDFLFVQEYEALPHFPMNTVASSKKENAVKNRYNDIRAFDETRVKLKQIRGDEHSDYINANFIKSWKEKKLFIAAQAPVEATIDDFWRMIWEQESYLVVMVANLTEKNRQQCAKYWPDEEMTRYGDIIVEPSTVSFHSDYAVRAFDIAHIADCGSDVIPTENGVEYANVPIVKGQFANCSRRVLQYHFTNWNDYKAPECSTGLLRFMYILRELPQFNTSPVVIHCSAGVGRTGTFITIDSMFDQCLAEGKANVFEFVCNLRRQRNLMVQSIEQYVFIYKALAEWHMYGYTDMDVHSFEDHYNRLCESTCSLRDRAVSFNQSSSGNGSISPKVAIVSSRESIVTSNSETGLEEEFKKLERNLSTSLTSNFAAKDENILKNRFEAAVPYDKYRVALPQIIGHSDSSYINASHIKGYFYDYIAAQDPVSAATVFDFWRMVADLKVNTIVMLSNENDWSEQEKYWPLDGPGTERHFQDGRIAVDVIFNSVEQHQDFIIRNLAYTMKDSDITCQNQDVIQYCYTAWPADSLVPKSSNSMMNLISLVLQRQSNLIESRAPIVVHCRNGSSETGIFICISLLLLRQKAEQRIDIFQTVKGLQSHRPMMFTRFEQYSFCYSALADFISKTFR</sequence>
<evidence type="ECO:0000256" key="6">
    <source>
        <dbReference type="ARBA" id="ARBA00022912"/>
    </source>
</evidence>
<dbReference type="SMART" id="SM00194">
    <property type="entry name" value="PTPc"/>
    <property type="match status" value="2"/>
</dbReference>
<evidence type="ECO:0000259" key="15">
    <source>
        <dbReference type="PROSITE" id="PS50056"/>
    </source>
</evidence>
<dbReference type="InterPro" id="IPR000242">
    <property type="entry name" value="PTP_cat"/>
</dbReference>
<keyword evidence="6" id="KW-0904">Protein phosphatase</keyword>
<keyword evidence="9" id="KW-1015">Disulfide bond</keyword>
<evidence type="ECO:0000256" key="7">
    <source>
        <dbReference type="ARBA" id="ARBA00022989"/>
    </source>
</evidence>
<gene>
    <name evidence="18" type="primary">Cre-clr-1</name>
    <name evidence="18" type="ORF">CRE_11778</name>
</gene>
<dbReference type="PANTHER" id="PTHR19134">
    <property type="entry name" value="RECEPTOR-TYPE TYROSINE-PROTEIN PHOSPHATASE"/>
    <property type="match status" value="1"/>
</dbReference>
<evidence type="ECO:0000313" key="18">
    <source>
        <dbReference type="EMBL" id="EFO91513.1"/>
    </source>
</evidence>
<name>E3M4M7_CAERE</name>
<dbReference type="STRING" id="31234.E3M4M7"/>
<keyword evidence="7" id="KW-1133">Transmembrane helix</keyword>
<feature type="signal peptide" evidence="13">
    <location>
        <begin position="1"/>
        <end position="24"/>
    </location>
</feature>
<dbReference type="InterPro" id="IPR003961">
    <property type="entry name" value="FN3_dom"/>
</dbReference>
<proteinExistence type="predicted"/>
<keyword evidence="3" id="KW-0812">Transmembrane</keyword>
<feature type="chain" id="PRO_5003175168" description="protein-tyrosine-phosphatase" evidence="13">
    <location>
        <begin position="25"/>
        <end position="1473"/>
    </location>
</feature>
<dbReference type="PROSITE" id="PS50835">
    <property type="entry name" value="IG_LIKE"/>
    <property type="match status" value="1"/>
</dbReference>
<dbReference type="PRINTS" id="PR00700">
    <property type="entry name" value="PRTYPHPHTASE"/>
</dbReference>
<dbReference type="SUPFAM" id="SSF52799">
    <property type="entry name" value="(Phosphotyrosine protein) phosphatases II"/>
    <property type="match status" value="2"/>
</dbReference>
<dbReference type="InterPro" id="IPR036116">
    <property type="entry name" value="FN3_sf"/>
</dbReference>
<dbReference type="FunFam" id="3.90.190.10:FF:000102">
    <property type="entry name" value="Receptor-type tyrosine-protein phosphatase"/>
    <property type="match status" value="1"/>
</dbReference>
<dbReference type="InterPro" id="IPR013783">
    <property type="entry name" value="Ig-like_fold"/>
</dbReference>
<dbReference type="SMART" id="SM00404">
    <property type="entry name" value="PTPc_motif"/>
    <property type="match status" value="2"/>
</dbReference>
<feature type="domain" description="Fibronectin type-III" evidence="17">
    <location>
        <begin position="433"/>
        <end position="563"/>
    </location>
</feature>
<reference evidence="18" key="1">
    <citation type="submission" date="2007-07" db="EMBL/GenBank/DDBJ databases">
        <title>PCAP assembly of the Caenorhabditis remanei genome.</title>
        <authorList>
            <consortium name="The Caenorhabditis remanei Sequencing Consortium"/>
            <person name="Wilson R.K."/>
        </authorList>
    </citation>
    <scope>NUCLEOTIDE SEQUENCE [LARGE SCALE GENOMIC DNA]</scope>
    <source>
        <strain evidence="18">PB4641</strain>
    </source>
</reference>
<feature type="domain" description="Tyrosine specific protein phosphatases" evidence="15">
    <location>
        <begin position="1381"/>
        <end position="1458"/>
    </location>
</feature>
<evidence type="ECO:0000256" key="11">
    <source>
        <dbReference type="ARBA" id="ARBA00051722"/>
    </source>
</evidence>
<dbReference type="SUPFAM" id="SSF49265">
    <property type="entry name" value="Fibronectin type III"/>
    <property type="match status" value="1"/>
</dbReference>
<dbReference type="EC" id="3.1.3.48" evidence="2"/>
<dbReference type="SUPFAM" id="SSF48726">
    <property type="entry name" value="Immunoglobulin"/>
    <property type="match status" value="1"/>
</dbReference>
<evidence type="ECO:0000256" key="13">
    <source>
        <dbReference type="SAM" id="SignalP"/>
    </source>
</evidence>
<comment type="subcellular location">
    <subcellularLocation>
        <location evidence="1">Membrane</location>
        <topology evidence="1">Single-pass membrane protein</topology>
    </subcellularLocation>
</comment>
<dbReference type="Gene3D" id="2.60.40.10">
    <property type="entry name" value="Immunoglobulins"/>
    <property type="match status" value="2"/>
</dbReference>
<evidence type="ECO:0000256" key="8">
    <source>
        <dbReference type="ARBA" id="ARBA00023136"/>
    </source>
</evidence>
<evidence type="ECO:0000259" key="17">
    <source>
        <dbReference type="PROSITE" id="PS50853"/>
    </source>
</evidence>
<keyword evidence="4 13" id="KW-0732">Signal</keyword>
<feature type="region of interest" description="Disordered" evidence="12">
    <location>
        <begin position="28"/>
        <end position="62"/>
    </location>
</feature>
<dbReference type="InterPro" id="IPR036179">
    <property type="entry name" value="Ig-like_dom_sf"/>
</dbReference>
<feature type="domain" description="Ig-like" evidence="16">
    <location>
        <begin position="184"/>
        <end position="287"/>
    </location>
</feature>
<feature type="region of interest" description="Disordered" evidence="12">
    <location>
        <begin position="316"/>
        <end position="338"/>
    </location>
</feature>
<dbReference type="GO" id="GO:0016020">
    <property type="term" value="C:membrane"/>
    <property type="evidence" value="ECO:0007669"/>
    <property type="project" value="UniProtKB-SubCell"/>
</dbReference>
<dbReference type="InterPro" id="IPR003599">
    <property type="entry name" value="Ig_sub"/>
</dbReference>
<dbReference type="GO" id="GO:0005001">
    <property type="term" value="F:transmembrane receptor protein tyrosine phosphatase activity"/>
    <property type="evidence" value="ECO:0007669"/>
    <property type="project" value="UniProtKB-ARBA"/>
</dbReference>
<dbReference type="FunCoup" id="E3M4M7">
    <property type="interactions" value="245"/>
</dbReference>
<evidence type="ECO:0000259" key="16">
    <source>
        <dbReference type="PROSITE" id="PS50835"/>
    </source>
</evidence>
<accession>E3M4M7</accession>
<dbReference type="InterPro" id="IPR016130">
    <property type="entry name" value="Tyr_Pase_AS"/>
</dbReference>
<keyword evidence="8" id="KW-0472">Membrane</keyword>
<dbReference type="PANTHER" id="PTHR19134:SF495">
    <property type="entry name" value="TYROSINE-PROTEIN PHOSPHATASE 69D"/>
    <property type="match status" value="1"/>
</dbReference>
<dbReference type="PROSITE" id="PS50853">
    <property type="entry name" value="FN3"/>
    <property type="match status" value="1"/>
</dbReference>
<dbReference type="InterPro" id="IPR050348">
    <property type="entry name" value="Protein-Tyr_Phosphatase"/>
</dbReference>
<dbReference type="Pfam" id="PF00041">
    <property type="entry name" value="fn3"/>
    <property type="match status" value="1"/>
</dbReference>
<evidence type="ECO:0000256" key="9">
    <source>
        <dbReference type="ARBA" id="ARBA00023157"/>
    </source>
</evidence>
<dbReference type="PROSITE" id="PS00383">
    <property type="entry name" value="TYR_PHOSPHATASE_1"/>
    <property type="match status" value="1"/>
</dbReference>
<evidence type="ECO:0000256" key="12">
    <source>
        <dbReference type="SAM" id="MobiDB-lite"/>
    </source>
</evidence>
<dbReference type="CDD" id="cd00047">
    <property type="entry name" value="PTPc"/>
    <property type="match status" value="2"/>
</dbReference>
<keyword evidence="19" id="KW-1185">Reference proteome</keyword>
<dbReference type="eggNOG" id="KOG4228">
    <property type="taxonomic scope" value="Eukaryota"/>
</dbReference>
<keyword evidence="5" id="KW-0378">Hydrolase</keyword>
<dbReference type="SMART" id="SM00060">
    <property type="entry name" value="FN3"/>
    <property type="match status" value="2"/>
</dbReference>
<dbReference type="Gene3D" id="3.90.190.10">
    <property type="entry name" value="Protein tyrosine phosphatase superfamily"/>
    <property type="match status" value="2"/>
</dbReference>
<evidence type="ECO:0000256" key="4">
    <source>
        <dbReference type="ARBA" id="ARBA00022729"/>
    </source>
</evidence>
<evidence type="ECO:0000256" key="5">
    <source>
        <dbReference type="ARBA" id="ARBA00022801"/>
    </source>
</evidence>
<keyword evidence="10" id="KW-0393">Immunoglobulin domain</keyword>
<dbReference type="OMA" id="EKNRQQC"/>
<dbReference type="Pfam" id="PF00102">
    <property type="entry name" value="Y_phosphatase"/>
    <property type="match status" value="2"/>
</dbReference>
<dbReference type="SMART" id="SM00409">
    <property type="entry name" value="IG"/>
    <property type="match status" value="1"/>
</dbReference>
<dbReference type="InterPro" id="IPR007110">
    <property type="entry name" value="Ig-like_dom"/>
</dbReference>
<dbReference type="InterPro" id="IPR003595">
    <property type="entry name" value="Tyr_Pase_cat"/>
</dbReference>
<dbReference type="EMBL" id="DS268424">
    <property type="protein sequence ID" value="EFO91513.1"/>
    <property type="molecule type" value="Genomic_DNA"/>
</dbReference>
<dbReference type="HOGENOM" id="CLU_001645_5_2_1"/>
<evidence type="ECO:0000313" key="19">
    <source>
        <dbReference type="Proteomes" id="UP000008281"/>
    </source>
</evidence>
<dbReference type="GO" id="GO:0045202">
    <property type="term" value="C:synapse"/>
    <property type="evidence" value="ECO:0007669"/>
    <property type="project" value="UniProtKB-ARBA"/>
</dbReference>
<dbReference type="PROSITE" id="PS50056">
    <property type="entry name" value="TYR_PHOSPHATASE_2"/>
    <property type="match status" value="2"/>
</dbReference>
<dbReference type="InterPro" id="IPR029021">
    <property type="entry name" value="Prot-tyrosine_phosphatase-like"/>
</dbReference>
<dbReference type="OrthoDB" id="6058203at2759"/>
<evidence type="ECO:0000256" key="3">
    <source>
        <dbReference type="ARBA" id="ARBA00022692"/>
    </source>
</evidence>
<feature type="domain" description="Tyrosine specific protein phosphatases" evidence="15">
    <location>
        <begin position="1053"/>
        <end position="1124"/>
    </location>
</feature>
<feature type="compositionally biased region" description="Basic and acidic residues" evidence="12">
    <location>
        <begin position="28"/>
        <end position="48"/>
    </location>
</feature>
<dbReference type="CDD" id="cd00063">
    <property type="entry name" value="FN3"/>
    <property type="match status" value="1"/>
</dbReference>
<evidence type="ECO:0000256" key="1">
    <source>
        <dbReference type="ARBA" id="ARBA00004167"/>
    </source>
</evidence>
<comment type="catalytic activity">
    <reaction evidence="11">
        <text>O-phospho-L-tyrosyl-[protein] + H2O = L-tyrosyl-[protein] + phosphate</text>
        <dbReference type="Rhea" id="RHEA:10684"/>
        <dbReference type="Rhea" id="RHEA-COMP:10136"/>
        <dbReference type="Rhea" id="RHEA-COMP:20101"/>
        <dbReference type="ChEBI" id="CHEBI:15377"/>
        <dbReference type="ChEBI" id="CHEBI:43474"/>
        <dbReference type="ChEBI" id="CHEBI:46858"/>
        <dbReference type="ChEBI" id="CHEBI:61978"/>
        <dbReference type="EC" id="3.1.3.48"/>
    </reaction>
</comment>
<organism evidence="19">
    <name type="scientific">Caenorhabditis remanei</name>
    <name type="common">Caenorhabditis vulgaris</name>
    <dbReference type="NCBI Taxonomy" id="31234"/>
    <lineage>
        <taxon>Eukaryota</taxon>
        <taxon>Metazoa</taxon>
        <taxon>Ecdysozoa</taxon>
        <taxon>Nematoda</taxon>
        <taxon>Chromadorea</taxon>
        <taxon>Rhabditida</taxon>
        <taxon>Rhabditina</taxon>
        <taxon>Rhabditomorpha</taxon>
        <taxon>Rhabditoidea</taxon>
        <taxon>Rhabditidae</taxon>
        <taxon>Peloderinae</taxon>
        <taxon>Caenorhabditis</taxon>
    </lineage>
</organism>
<evidence type="ECO:0000256" key="10">
    <source>
        <dbReference type="ARBA" id="ARBA00023319"/>
    </source>
</evidence>
<dbReference type="InterPro" id="IPR000387">
    <property type="entry name" value="Tyr_Pase_dom"/>
</dbReference>
<feature type="domain" description="Tyrosine-protein phosphatase" evidence="14">
    <location>
        <begin position="854"/>
        <end position="1133"/>
    </location>
</feature>
<dbReference type="PROSITE" id="PS50055">
    <property type="entry name" value="TYR_PHOSPHATASE_PTP"/>
    <property type="match status" value="2"/>
</dbReference>